<dbReference type="AlphaFoldDB" id="A0A395V4Q1"/>
<reference evidence="2 3" key="1">
    <citation type="submission" date="2018-08" db="EMBL/GenBank/DDBJ databases">
        <title>A genome reference for cultivated species of the human gut microbiota.</title>
        <authorList>
            <person name="Zou Y."/>
            <person name="Xue W."/>
            <person name="Luo G."/>
        </authorList>
    </citation>
    <scope>NUCLEOTIDE SEQUENCE [LARGE SCALE GENOMIC DNA]</scope>
    <source>
        <strain evidence="2 3">AF22-12AC</strain>
    </source>
</reference>
<organism evidence="2 3">
    <name type="scientific">Roseburia hominis</name>
    <dbReference type="NCBI Taxonomy" id="301301"/>
    <lineage>
        <taxon>Bacteria</taxon>
        <taxon>Bacillati</taxon>
        <taxon>Bacillota</taxon>
        <taxon>Clostridia</taxon>
        <taxon>Lachnospirales</taxon>
        <taxon>Lachnospiraceae</taxon>
        <taxon>Roseburia</taxon>
    </lineage>
</organism>
<dbReference type="RefSeq" id="WP_118097859.1">
    <property type="nucleotide sequence ID" value="NZ_QRVL01000012.1"/>
</dbReference>
<feature type="region of interest" description="Disordered" evidence="1">
    <location>
        <begin position="197"/>
        <end position="257"/>
    </location>
</feature>
<protein>
    <submittedName>
        <fullName evidence="2">Uncharacterized protein</fullName>
    </submittedName>
</protein>
<sequence>MSAQDKTEQVLREMHIMYANSEVYDKATNRVIIDKKEALNLLQRLNVCIYELMEEHELTQQSRDAAERQFRRKTDGIVEDANRMAEDVYAGSVMYTDEALHRVQDIMQDAMDSVREICDKMNDALAQEKSNVRRDQSELKSHLEDLRDTNKYMNLIEQRNKEIAKERAKRGQEEEEAASVYASVKPEIKINEEYFEKNGIPLETEEPEEEPEKNTGETGAEIKVNLDAEYFKWKEDADGGKEEKKPERHSFFGKRPK</sequence>
<dbReference type="Proteomes" id="UP000266172">
    <property type="component" value="Unassembled WGS sequence"/>
</dbReference>
<name>A0A395V4Q1_9FIRM</name>
<evidence type="ECO:0000313" key="3">
    <source>
        <dbReference type="Proteomes" id="UP000266172"/>
    </source>
</evidence>
<dbReference type="EMBL" id="QRVL01000012">
    <property type="protein sequence ID" value="RGS38350.1"/>
    <property type="molecule type" value="Genomic_DNA"/>
</dbReference>
<evidence type="ECO:0000256" key="1">
    <source>
        <dbReference type="SAM" id="MobiDB-lite"/>
    </source>
</evidence>
<comment type="caution">
    <text evidence="2">The sequence shown here is derived from an EMBL/GenBank/DDBJ whole genome shotgun (WGS) entry which is preliminary data.</text>
</comment>
<gene>
    <name evidence="2" type="ORF">DWX93_12530</name>
</gene>
<evidence type="ECO:0000313" key="2">
    <source>
        <dbReference type="EMBL" id="RGS38350.1"/>
    </source>
</evidence>
<accession>A0A395V4Q1</accession>
<feature type="compositionally biased region" description="Basic and acidic residues" evidence="1">
    <location>
        <begin position="224"/>
        <end position="250"/>
    </location>
</feature>
<proteinExistence type="predicted"/>